<evidence type="ECO:0000313" key="2">
    <source>
        <dbReference type="Proteomes" id="UP000515489"/>
    </source>
</evidence>
<dbReference type="EMBL" id="CP060202">
    <property type="protein sequence ID" value="QNH62219.1"/>
    <property type="molecule type" value="Genomic_DNA"/>
</dbReference>
<accession>A0A7G7W776</accession>
<organism evidence="1 2">
    <name type="scientific">Hymenobacter sediminicola</name>
    <dbReference type="NCBI Taxonomy" id="2761579"/>
    <lineage>
        <taxon>Bacteria</taxon>
        <taxon>Pseudomonadati</taxon>
        <taxon>Bacteroidota</taxon>
        <taxon>Cytophagia</taxon>
        <taxon>Cytophagales</taxon>
        <taxon>Hymenobacteraceae</taxon>
        <taxon>Hymenobacter</taxon>
    </lineage>
</organism>
<proteinExistence type="predicted"/>
<protein>
    <submittedName>
        <fullName evidence="1">Uncharacterized protein</fullName>
    </submittedName>
</protein>
<gene>
    <name evidence="1" type="ORF">H4317_19120</name>
</gene>
<dbReference type="AlphaFoldDB" id="A0A7G7W776"/>
<keyword evidence="2" id="KW-1185">Reference proteome</keyword>
<sequence>MSVPSPINPSPRTALEFVQAALQYEQALLLRQYPATRKARRTVLLAELGLNSLICEELAYMEFVLSELWDNAVARDGERLYPFSYPRPAPTPGPPLKAPGDLPHFLLDMLTRHAQALAISPELTAYLTQLPGKERERGERTAQALVNHPAMQRKSKLAQLNVQASLSQIPLQFEQAAQQAAVLLSLPQYVEHARLAISQHQDVQPLQRLTSSYGHILFDTDPMGLGERVLV</sequence>
<dbReference type="Proteomes" id="UP000515489">
    <property type="component" value="Chromosome"/>
</dbReference>
<evidence type="ECO:0000313" key="1">
    <source>
        <dbReference type="EMBL" id="QNH62219.1"/>
    </source>
</evidence>
<name>A0A7G7W776_9BACT</name>
<reference evidence="1 2" key="1">
    <citation type="submission" date="2020-08" db="EMBL/GenBank/DDBJ databases">
        <title>Hymenobacter sp. S2-20-2 genome sequencing.</title>
        <authorList>
            <person name="Jin L."/>
        </authorList>
    </citation>
    <scope>NUCLEOTIDE SEQUENCE [LARGE SCALE GENOMIC DNA]</scope>
    <source>
        <strain evidence="1 2">S2-20-2</strain>
    </source>
</reference>
<dbReference type="RefSeq" id="WP_185888134.1">
    <property type="nucleotide sequence ID" value="NZ_CP060202.1"/>
</dbReference>
<dbReference type="KEGG" id="hsk:H4317_19120"/>